<dbReference type="Proteomes" id="UP001408356">
    <property type="component" value="Unassembled WGS sequence"/>
</dbReference>
<keyword evidence="1" id="KW-0378">Hydrolase</keyword>
<protein>
    <submittedName>
        <fullName evidence="2">Beta-lactamase-related domain-containing protein</fullName>
    </submittedName>
</protein>
<proteinExistence type="predicted"/>
<reference evidence="2 3" key="1">
    <citation type="journal article" date="2024" name="J. Plant Pathol.">
        <title>Sequence and assembly of the genome of Seiridium unicorne, isolate CBS 538.82, causal agent of cypress canker disease.</title>
        <authorList>
            <person name="Scali E."/>
            <person name="Rocca G.D."/>
            <person name="Danti R."/>
            <person name="Garbelotto M."/>
            <person name="Barberini S."/>
            <person name="Baroncelli R."/>
            <person name="Emiliani G."/>
        </authorList>
    </citation>
    <scope>NUCLEOTIDE SEQUENCE [LARGE SCALE GENOMIC DNA]</scope>
    <source>
        <strain evidence="2 3">BM-138-508</strain>
    </source>
</reference>
<name>A0ABR2URJ9_9PEZI</name>
<dbReference type="InterPro" id="IPR012338">
    <property type="entry name" value="Beta-lactam/transpept-like"/>
</dbReference>
<dbReference type="Gene3D" id="3.40.710.10">
    <property type="entry name" value="DD-peptidase/beta-lactamase superfamily"/>
    <property type="match status" value="1"/>
</dbReference>
<dbReference type="SUPFAM" id="SSF56601">
    <property type="entry name" value="beta-lactamase/transpeptidase-like"/>
    <property type="match status" value="1"/>
</dbReference>
<evidence type="ECO:0000256" key="1">
    <source>
        <dbReference type="ARBA" id="ARBA00022801"/>
    </source>
</evidence>
<accession>A0ABR2URJ9</accession>
<evidence type="ECO:0000313" key="2">
    <source>
        <dbReference type="EMBL" id="KAK9417288.1"/>
    </source>
</evidence>
<dbReference type="InterPro" id="IPR050789">
    <property type="entry name" value="Diverse_Enzym_Activities"/>
</dbReference>
<gene>
    <name evidence="2" type="ORF">SUNI508_08868</name>
</gene>
<dbReference type="PANTHER" id="PTHR43283">
    <property type="entry name" value="BETA-LACTAMASE-RELATED"/>
    <property type="match status" value="1"/>
</dbReference>
<dbReference type="PANTHER" id="PTHR43283:SF17">
    <property type="entry name" value="(LOVD), PUTATIVE (AFU_ORTHOLOGUE AFUA_5G00920)-RELATED"/>
    <property type="match status" value="1"/>
</dbReference>
<organism evidence="2 3">
    <name type="scientific">Seiridium unicorne</name>
    <dbReference type="NCBI Taxonomy" id="138068"/>
    <lineage>
        <taxon>Eukaryota</taxon>
        <taxon>Fungi</taxon>
        <taxon>Dikarya</taxon>
        <taxon>Ascomycota</taxon>
        <taxon>Pezizomycotina</taxon>
        <taxon>Sordariomycetes</taxon>
        <taxon>Xylariomycetidae</taxon>
        <taxon>Amphisphaeriales</taxon>
        <taxon>Sporocadaceae</taxon>
        <taxon>Seiridium</taxon>
    </lineage>
</organism>
<evidence type="ECO:0000313" key="3">
    <source>
        <dbReference type="Proteomes" id="UP001408356"/>
    </source>
</evidence>
<comment type="caution">
    <text evidence="2">The sequence shown here is derived from an EMBL/GenBank/DDBJ whole genome shotgun (WGS) entry which is preliminary data.</text>
</comment>
<sequence length="195" mass="21710">MPSSFSLETVERTVLVSDWLMRTNIWDPLAMRYMSFFPASDDELEKRRVKGDAYGGGGCWCSAESYLLLLQSLCANDGRVLEPSLVDEMFRPQLDSKDKASLNQAAQNADLFRQTFGQAFDMYTQSLDGGLGGEVGLMNDIVLQKAGTMAWIDKEFGPCGAYFSQLLPMGDAKVKELAKVFQQAVHQTYGQFRAT</sequence>
<keyword evidence="3" id="KW-1185">Reference proteome</keyword>
<dbReference type="EMBL" id="JARVKF010000399">
    <property type="protein sequence ID" value="KAK9417288.1"/>
    <property type="molecule type" value="Genomic_DNA"/>
</dbReference>